<evidence type="ECO:0000259" key="6">
    <source>
        <dbReference type="Pfam" id="PF02872"/>
    </source>
</evidence>
<evidence type="ECO:0000256" key="1">
    <source>
        <dbReference type="ARBA" id="ARBA00006654"/>
    </source>
</evidence>
<organism evidence="7 8">
    <name type="scientific">Acropora cervicornis</name>
    <name type="common">Staghorn coral</name>
    <dbReference type="NCBI Taxonomy" id="6130"/>
    <lineage>
        <taxon>Eukaryota</taxon>
        <taxon>Metazoa</taxon>
        <taxon>Cnidaria</taxon>
        <taxon>Anthozoa</taxon>
        <taxon>Hexacorallia</taxon>
        <taxon>Scleractinia</taxon>
        <taxon>Astrocoeniina</taxon>
        <taxon>Acroporidae</taxon>
        <taxon>Acropora</taxon>
    </lineage>
</organism>
<dbReference type="GO" id="GO:0016787">
    <property type="term" value="F:hydrolase activity"/>
    <property type="evidence" value="ECO:0007669"/>
    <property type="project" value="InterPro"/>
</dbReference>
<dbReference type="InterPro" id="IPR008334">
    <property type="entry name" value="5'-Nucleotdase_C"/>
</dbReference>
<name>A0AAD9V4C2_ACRCE</name>
<dbReference type="Gene3D" id="1.25.40.20">
    <property type="entry name" value="Ankyrin repeat-containing domain"/>
    <property type="match status" value="1"/>
</dbReference>
<feature type="compositionally biased region" description="Basic and acidic residues" evidence="4">
    <location>
        <begin position="13"/>
        <end position="26"/>
    </location>
</feature>
<dbReference type="SUPFAM" id="SSF55816">
    <property type="entry name" value="5'-nucleotidase (syn. UDP-sugar hydrolase), C-terminal domain"/>
    <property type="match status" value="1"/>
</dbReference>
<dbReference type="AlphaFoldDB" id="A0AAD9V4C2"/>
<evidence type="ECO:0000313" key="8">
    <source>
        <dbReference type="Proteomes" id="UP001249851"/>
    </source>
</evidence>
<dbReference type="Pfam" id="PF00149">
    <property type="entry name" value="Metallophos"/>
    <property type="match status" value="1"/>
</dbReference>
<dbReference type="InterPro" id="IPR036907">
    <property type="entry name" value="5'-Nucleotdase_C_sf"/>
</dbReference>
<keyword evidence="3" id="KW-0040">ANK repeat</keyword>
<reference evidence="7" key="2">
    <citation type="journal article" date="2023" name="Science">
        <title>Genomic signatures of disease resistance in endangered staghorn corals.</title>
        <authorList>
            <person name="Vollmer S.V."/>
            <person name="Selwyn J.D."/>
            <person name="Despard B.A."/>
            <person name="Roesel C.L."/>
        </authorList>
    </citation>
    <scope>NUCLEOTIDE SEQUENCE</scope>
    <source>
        <strain evidence="7">K2</strain>
    </source>
</reference>
<feature type="domain" description="5'-Nucleotidase C-terminal" evidence="6">
    <location>
        <begin position="327"/>
        <end position="462"/>
    </location>
</feature>
<dbReference type="PANTHER" id="PTHR11575:SF48">
    <property type="entry name" value="5'-NUCLEOTIDASE"/>
    <property type="match status" value="1"/>
</dbReference>
<feature type="compositionally biased region" description="Basic and acidic residues" evidence="4">
    <location>
        <begin position="663"/>
        <end position="673"/>
    </location>
</feature>
<dbReference type="PRINTS" id="PR01607">
    <property type="entry name" value="APYRASEFAMLY"/>
</dbReference>
<dbReference type="Pfam" id="PF12796">
    <property type="entry name" value="Ank_2"/>
    <property type="match status" value="1"/>
</dbReference>
<dbReference type="SMART" id="SM00248">
    <property type="entry name" value="ANK"/>
    <property type="match status" value="2"/>
</dbReference>
<evidence type="ECO:0000259" key="5">
    <source>
        <dbReference type="Pfam" id="PF00149"/>
    </source>
</evidence>
<feature type="compositionally biased region" description="Polar residues" evidence="4">
    <location>
        <begin position="1"/>
        <end position="12"/>
    </location>
</feature>
<feature type="region of interest" description="Disordered" evidence="4">
    <location>
        <begin position="1"/>
        <end position="42"/>
    </location>
</feature>
<evidence type="ECO:0000256" key="2">
    <source>
        <dbReference type="ARBA" id="ARBA00022729"/>
    </source>
</evidence>
<comment type="similarity">
    <text evidence="1">Belongs to the 5'-nucleotidase family.</text>
</comment>
<accession>A0AAD9V4C2</accession>
<dbReference type="InterPro" id="IPR036770">
    <property type="entry name" value="Ankyrin_rpt-contain_sf"/>
</dbReference>
<dbReference type="GO" id="GO:0009166">
    <property type="term" value="P:nucleotide catabolic process"/>
    <property type="evidence" value="ECO:0007669"/>
    <property type="project" value="InterPro"/>
</dbReference>
<feature type="repeat" description="ANK" evidence="3">
    <location>
        <begin position="768"/>
        <end position="800"/>
    </location>
</feature>
<comment type="caution">
    <text evidence="7">The sequence shown here is derived from an EMBL/GenBank/DDBJ whole genome shotgun (WGS) entry which is preliminary data.</text>
</comment>
<evidence type="ECO:0000313" key="7">
    <source>
        <dbReference type="EMBL" id="KAK2560794.1"/>
    </source>
</evidence>
<sequence>MGCGSSNASSTSDQDHQQNQRSDNSKENINNSNTEKNNRVKELPHVVFEQSKVVTQGGYGAQVEKCDDTTKTVSKSRELTILHFNDVYNIESREKEPVGGAARFATKLASYRHLNPLIVFSGDCLNPSSMSSVTSGKQMIPVLNALNVNIAVFGNHDFDFGVGELIEFSTATTFPWLMSNVIDNMTGRQLADGEVKRIIDWYGRKVGFIGLVEEEWLVTLATVDREEVTYLDFVTEGTKLAKELREEGAEFVIALTHMRVPNDRRLAEEAAGIDLILGGHDHDYFVQKINGVQVVKSGTDFREFSCITLSFTSDNKFCLDVQRIEITSNFVTDIILNVTEVDCVILNSGTLRSDCIHPPGTFKMKDLSAILPMPDILVVLELTGDQILEALENGVSQWPKLEGRFPQVAGMRFSFNPEQAPGSRILKHSVEINDEPLEKDKKYKVCTKSYLSKGKDGYQVFTKGTVLIDEENGPILSTIVRNHFRSINIVRGVTKSKSPHRQSLIMRHRPSNLIEDESRTPSQEFFLSLEREHAKISPQVEGRITMVTEENDIKKEASFSEDEGNALNNVKAQQTGIKDISMVDRPDEIESNSTMSVGNKELNGEPENKNINSALVETVDQESTLASGGRPAQNTEQETQGFHEAEETLGLNNEHLNGSHKITKQENPERIKEPENEFNQEIAGGIINKELEQINGKSSEEENNTTTTTERTLAPDLATEDEYWDLWEAVKVDDIDVVTHLRKVKNIRFTRFQDNKTILHLAAERNSSKGVPVHGAAEYGSIDAARVLLDHGAEINKQDLIGNTALHIACEHNQGEMKAFLLNHGADKNVVNSDGKTPAL</sequence>
<proteinExistence type="inferred from homology"/>
<dbReference type="PROSITE" id="PS50088">
    <property type="entry name" value="ANK_REPEAT"/>
    <property type="match status" value="2"/>
</dbReference>
<dbReference type="InterPro" id="IPR002110">
    <property type="entry name" value="Ankyrin_rpt"/>
</dbReference>
<dbReference type="SUPFAM" id="SSF48403">
    <property type="entry name" value="Ankyrin repeat"/>
    <property type="match status" value="1"/>
</dbReference>
<dbReference type="PANTHER" id="PTHR11575">
    <property type="entry name" value="5'-NUCLEOTIDASE-RELATED"/>
    <property type="match status" value="1"/>
</dbReference>
<dbReference type="Pfam" id="PF02872">
    <property type="entry name" value="5_nucleotid_C"/>
    <property type="match status" value="1"/>
</dbReference>
<dbReference type="PROSITE" id="PS50297">
    <property type="entry name" value="ANK_REP_REGION"/>
    <property type="match status" value="2"/>
</dbReference>
<feature type="region of interest" description="Disordered" evidence="4">
    <location>
        <begin position="621"/>
        <end position="673"/>
    </location>
</feature>
<protein>
    <submittedName>
        <fullName evidence="7">Mannosylglucosyl-3-phosphoglycerate phosphatase</fullName>
    </submittedName>
</protein>
<reference evidence="7" key="1">
    <citation type="journal article" date="2023" name="G3 (Bethesda)">
        <title>Whole genome assembly and annotation of the endangered Caribbean coral Acropora cervicornis.</title>
        <authorList>
            <person name="Selwyn J.D."/>
            <person name="Vollmer S.V."/>
        </authorList>
    </citation>
    <scope>NUCLEOTIDE SEQUENCE</scope>
    <source>
        <strain evidence="7">K2</strain>
    </source>
</reference>
<dbReference type="InterPro" id="IPR004843">
    <property type="entry name" value="Calcineurin-like_PHP"/>
</dbReference>
<dbReference type="InterPro" id="IPR041821">
    <property type="entry name" value="CG11883_N"/>
</dbReference>
<dbReference type="InterPro" id="IPR006179">
    <property type="entry name" value="5_nucleotidase/apyrase"/>
</dbReference>
<dbReference type="SUPFAM" id="SSF56300">
    <property type="entry name" value="Metallo-dependent phosphatases"/>
    <property type="match status" value="1"/>
</dbReference>
<keyword evidence="2" id="KW-0732">Signal</keyword>
<dbReference type="Gene3D" id="3.60.21.10">
    <property type="match status" value="1"/>
</dbReference>
<evidence type="ECO:0000256" key="4">
    <source>
        <dbReference type="SAM" id="MobiDB-lite"/>
    </source>
</evidence>
<keyword evidence="8" id="KW-1185">Reference proteome</keyword>
<dbReference type="Proteomes" id="UP001249851">
    <property type="component" value="Unassembled WGS sequence"/>
</dbReference>
<gene>
    <name evidence="7" type="ORF">P5673_016596</name>
</gene>
<dbReference type="EMBL" id="JARQWQ010000035">
    <property type="protein sequence ID" value="KAK2560794.1"/>
    <property type="molecule type" value="Genomic_DNA"/>
</dbReference>
<dbReference type="CDD" id="cd07406">
    <property type="entry name" value="MPP_CG11883_N"/>
    <property type="match status" value="1"/>
</dbReference>
<feature type="repeat" description="ANK" evidence="3">
    <location>
        <begin position="801"/>
        <end position="833"/>
    </location>
</feature>
<dbReference type="InterPro" id="IPR029052">
    <property type="entry name" value="Metallo-depent_PP-like"/>
</dbReference>
<dbReference type="Gene3D" id="3.90.780.10">
    <property type="entry name" value="5'-Nucleotidase, C-terminal domain"/>
    <property type="match status" value="1"/>
</dbReference>
<evidence type="ECO:0000256" key="3">
    <source>
        <dbReference type="PROSITE-ProRule" id="PRU00023"/>
    </source>
</evidence>
<feature type="domain" description="Calcineurin-like phosphoesterase" evidence="5">
    <location>
        <begin position="80"/>
        <end position="284"/>
    </location>
</feature>
<feature type="compositionally biased region" description="Polar residues" evidence="4">
    <location>
        <begin position="621"/>
        <end position="640"/>
    </location>
</feature>